<accession>A0A6I8QYU9</accession>
<proteinExistence type="predicted"/>
<organism evidence="1">
    <name type="scientific">Xenopus tropicalis</name>
    <name type="common">Western clawed frog</name>
    <name type="synonym">Silurana tropicalis</name>
    <dbReference type="NCBI Taxonomy" id="8364"/>
    <lineage>
        <taxon>Eukaryota</taxon>
        <taxon>Metazoa</taxon>
        <taxon>Chordata</taxon>
        <taxon>Craniata</taxon>
        <taxon>Vertebrata</taxon>
        <taxon>Euteleostomi</taxon>
        <taxon>Amphibia</taxon>
        <taxon>Batrachia</taxon>
        <taxon>Anura</taxon>
        <taxon>Pipoidea</taxon>
        <taxon>Pipidae</taxon>
        <taxon>Xenopodinae</taxon>
        <taxon>Xenopus</taxon>
        <taxon>Silurana</taxon>
    </lineage>
</organism>
<reference evidence="1" key="1">
    <citation type="journal article" date="2010" name="Science">
        <title>The genome of the Western clawed frog Xenopus tropicalis.</title>
        <authorList>
            <person name="Hellsten U."/>
            <person name="Harland R.M."/>
            <person name="Gilchrist M.J."/>
            <person name="Hendrix D."/>
            <person name="Jurka J."/>
            <person name="Kapitonov V."/>
            <person name="Ovcharenko I."/>
            <person name="Putnam N.H."/>
            <person name="Shu S."/>
            <person name="Taher L."/>
            <person name="Blitz I.L."/>
            <person name="Blumberg B."/>
            <person name="Dichmann D.S."/>
            <person name="Dubchak I."/>
            <person name="Amaya E."/>
            <person name="Detter J.C."/>
            <person name="Fletcher R."/>
            <person name="Gerhard D.S."/>
            <person name="Goodstein D."/>
            <person name="Graves T."/>
            <person name="Grigoriev I.V."/>
            <person name="Grimwood J."/>
            <person name="Kawashima T."/>
            <person name="Lindquist E."/>
            <person name="Lucas S.M."/>
            <person name="Mead P.E."/>
            <person name="Mitros T."/>
            <person name="Ogino H."/>
            <person name="Ohta Y."/>
            <person name="Poliakov A.V."/>
            <person name="Pollet N."/>
            <person name="Robert J."/>
            <person name="Salamov A."/>
            <person name="Sater A.K."/>
            <person name="Schmutz J."/>
            <person name="Terry A."/>
            <person name="Vize P.D."/>
            <person name="Warren W.C."/>
            <person name="Wells D."/>
            <person name="Wills A."/>
            <person name="Wilson R.K."/>
            <person name="Zimmerman L.B."/>
            <person name="Zorn A.M."/>
            <person name="Grainger R."/>
            <person name="Grammer T."/>
            <person name="Khokha M.K."/>
            <person name="Richardson P.M."/>
            <person name="Rokhsar D.S."/>
        </authorList>
    </citation>
    <scope>NUCLEOTIDE SEQUENCE [LARGE SCALE GENOMIC DNA]</scope>
    <source>
        <strain evidence="1">Nigerian</strain>
    </source>
</reference>
<name>A0A6I8QYU9_XENTR</name>
<reference evidence="1" key="2">
    <citation type="submission" date="2020-05" db="UniProtKB">
        <authorList>
            <consortium name="Ensembl"/>
        </authorList>
    </citation>
    <scope>IDENTIFICATION</scope>
</reference>
<dbReference type="Ensembl" id="ENSXETT00000094869">
    <property type="protein sequence ID" value="ENSXETP00000078730"/>
    <property type="gene ID" value="ENSXETG00000036875"/>
</dbReference>
<protein>
    <submittedName>
        <fullName evidence="1">Uncharacterized protein</fullName>
    </submittedName>
</protein>
<dbReference type="AlphaFoldDB" id="A0A6I8QYU9"/>
<sequence length="110" mass="12312">STSPGPLGRCASSFLFKKHTMFLVSIPSELRTSWIFCSSVQMSSTSLSVFSYLMLGMGFAASSCASALSQRSKHDIFSSSRKRGGRGKQTWITRSRQFCNDCYEREKKMN</sequence>
<dbReference type="InParanoid" id="A0A6I8QYU9"/>
<evidence type="ECO:0000313" key="1">
    <source>
        <dbReference type="Ensembl" id="ENSXETP00000078730"/>
    </source>
</evidence>